<accession>A0A972VWR6</accession>
<dbReference type="Proteomes" id="UP000754644">
    <property type="component" value="Unassembled WGS sequence"/>
</dbReference>
<sequence length="116" mass="12796">MTDRLVIEVVYITPDAERVVSVELAADAVVEDAIVACGILQAAPELDLETLQIGIYGRLVSLSTKLEAEERVEIYRPLVLDPMAARRQRAQSTVQQRPGRRARQARNAALNNLDNG</sequence>
<dbReference type="InterPro" id="IPR016155">
    <property type="entry name" value="Mopterin_synth/thiamin_S_b"/>
</dbReference>
<comment type="caution">
    <text evidence="4">The sequence shown here is derived from an EMBL/GenBank/DDBJ whole genome shotgun (WGS) entry which is preliminary data.</text>
</comment>
<dbReference type="PANTHER" id="PTHR37483:SF1">
    <property type="entry name" value="UPF0125 PROTEIN RATB"/>
    <property type="match status" value="1"/>
</dbReference>
<feature type="region of interest" description="Disordered" evidence="3">
    <location>
        <begin position="86"/>
        <end position="116"/>
    </location>
</feature>
<dbReference type="Pfam" id="PF03658">
    <property type="entry name" value="Ub-RnfH"/>
    <property type="match status" value="1"/>
</dbReference>
<dbReference type="InterPro" id="IPR005346">
    <property type="entry name" value="RnfH"/>
</dbReference>
<dbReference type="AlphaFoldDB" id="A0A972VWR6"/>
<gene>
    <name evidence="4" type="ORF">HQ497_06545</name>
</gene>
<protein>
    <recommendedName>
        <fullName evidence="2">UPF0125 protein HQ497_06545</fullName>
    </recommendedName>
</protein>
<dbReference type="NCBIfam" id="NF002490">
    <property type="entry name" value="PRK01777.1"/>
    <property type="match status" value="1"/>
</dbReference>
<dbReference type="InterPro" id="IPR037021">
    <property type="entry name" value="RnfH_sf"/>
</dbReference>
<evidence type="ECO:0000256" key="3">
    <source>
        <dbReference type="SAM" id="MobiDB-lite"/>
    </source>
</evidence>
<dbReference type="EMBL" id="JABMOJ010000243">
    <property type="protein sequence ID" value="NQV65006.1"/>
    <property type="molecule type" value="Genomic_DNA"/>
</dbReference>
<name>A0A972VWR6_9GAMM</name>
<dbReference type="HAMAP" id="MF_00460">
    <property type="entry name" value="UPF0125_RnfH"/>
    <property type="match status" value="1"/>
</dbReference>
<reference evidence="4" key="1">
    <citation type="submission" date="2020-05" db="EMBL/GenBank/DDBJ databases">
        <title>Sulfur intermediates as new biogeochemical hubs in an aquatic model microbial ecosystem.</title>
        <authorList>
            <person name="Vigneron A."/>
        </authorList>
    </citation>
    <scope>NUCLEOTIDE SEQUENCE</scope>
    <source>
        <strain evidence="4">Bin.250</strain>
    </source>
</reference>
<evidence type="ECO:0000256" key="1">
    <source>
        <dbReference type="ARBA" id="ARBA00010645"/>
    </source>
</evidence>
<dbReference type="Gene3D" id="3.10.20.280">
    <property type="entry name" value="RnfH-like"/>
    <property type="match status" value="1"/>
</dbReference>
<evidence type="ECO:0000313" key="4">
    <source>
        <dbReference type="EMBL" id="NQV65006.1"/>
    </source>
</evidence>
<comment type="similarity">
    <text evidence="1 2">Belongs to the UPF0125 (RnfH) family.</text>
</comment>
<dbReference type="SUPFAM" id="SSF54285">
    <property type="entry name" value="MoaD/ThiS"/>
    <property type="match status" value="1"/>
</dbReference>
<organism evidence="4 5">
    <name type="scientific">SAR86 cluster bacterium</name>
    <dbReference type="NCBI Taxonomy" id="2030880"/>
    <lineage>
        <taxon>Bacteria</taxon>
        <taxon>Pseudomonadati</taxon>
        <taxon>Pseudomonadota</taxon>
        <taxon>Gammaproteobacteria</taxon>
        <taxon>SAR86 cluster</taxon>
    </lineage>
</organism>
<feature type="compositionally biased region" description="Low complexity" evidence="3">
    <location>
        <begin position="105"/>
        <end position="116"/>
    </location>
</feature>
<dbReference type="PANTHER" id="PTHR37483">
    <property type="entry name" value="UPF0125 PROTEIN RATB"/>
    <property type="match status" value="1"/>
</dbReference>
<proteinExistence type="inferred from homology"/>
<evidence type="ECO:0000256" key="2">
    <source>
        <dbReference type="HAMAP-Rule" id="MF_00460"/>
    </source>
</evidence>
<evidence type="ECO:0000313" key="5">
    <source>
        <dbReference type="Proteomes" id="UP000754644"/>
    </source>
</evidence>